<reference evidence="7 8" key="1">
    <citation type="submission" date="2024-10" db="EMBL/GenBank/DDBJ databases">
        <title>Updated reference genomes for cyclostephanoid diatoms.</title>
        <authorList>
            <person name="Roberts W.R."/>
            <person name="Alverson A.J."/>
        </authorList>
    </citation>
    <scope>NUCLEOTIDE SEQUENCE [LARGE SCALE GENOMIC DNA]</scope>
    <source>
        <strain evidence="7 8">AJA010-31</strain>
    </source>
</reference>
<sequence length="582" mass="63414">MPSIQRTISAAALAVCIIALLERSSRNDGASCSSGEEQLFSCPNCGGMEVSDCGYCDGYLFTDERRGVCYDRTLFSGEGGDGFFWVDVIASIIWFITSGIATACGVGGGGIYVPLGILLLRFPPKSSSGLSQASIFGASLGGILVNIAKRHPYEYIRDTKGVPSQDHPGKIMSYEKNKGPAAIESDRAAYLEKGDGKRKFYKRPVIDYDMALFLAPMVMAGAVFGVILQRLFPDWLFLSLAVIVLGFTSLKTFQKFFSKRKKDQEERATFERLSMAESSIMNSEHKTEHDAKDGSTHYGTIEMKEMDSQKSDDDDDPIELEKRRYFLENDSRQYPLEKIANLVLLWIGLTVIIFLKGGEGVDSVIGVTCRDPGYHILLAAQFLWTLGFAAFFGVKNMKMSQAKQAVNYPFLETDVLWDAKGVTYYACVTFVAGIVAGLIGIGGGMILGPVMLVMGVHPSVSTATTASMVLLTSSSVAVMFVISGLVPWEYAVYFFSVALAGAYIGTARIDAYVKRTGMASILIGCLASIIGLATIGCLVILLLNLDKSGWCLDGFKAFCVDKNKEDGCPMRSMREIDLMVPH</sequence>
<feature type="transmembrane region" description="Helical" evidence="5">
    <location>
        <begin position="375"/>
        <end position="394"/>
    </location>
</feature>
<evidence type="ECO:0000256" key="1">
    <source>
        <dbReference type="ARBA" id="ARBA00004141"/>
    </source>
</evidence>
<evidence type="ECO:0000256" key="3">
    <source>
        <dbReference type="ARBA" id="ARBA00022989"/>
    </source>
</evidence>
<organism evidence="7 8">
    <name type="scientific">Cyclotella atomus</name>
    <dbReference type="NCBI Taxonomy" id="382360"/>
    <lineage>
        <taxon>Eukaryota</taxon>
        <taxon>Sar</taxon>
        <taxon>Stramenopiles</taxon>
        <taxon>Ochrophyta</taxon>
        <taxon>Bacillariophyta</taxon>
        <taxon>Coscinodiscophyceae</taxon>
        <taxon>Thalassiosirophycidae</taxon>
        <taxon>Stephanodiscales</taxon>
        <taxon>Stephanodiscaceae</taxon>
        <taxon>Cyclotella</taxon>
    </lineage>
</organism>
<dbReference type="PANTHER" id="PTHR14255">
    <property type="entry name" value="CEREBLON"/>
    <property type="match status" value="1"/>
</dbReference>
<dbReference type="AlphaFoldDB" id="A0ABD3MW12"/>
<feature type="transmembrane region" description="Helical" evidence="5">
    <location>
        <begin position="92"/>
        <end position="120"/>
    </location>
</feature>
<accession>A0ABD3MW12</accession>
<dbReference type="Proteomes" id="UP001530400">
    <property type="component" value="Unassembled WGS sequence"/>
</dbReference>
<keyword evidence="4 5" id="KW-0472">Membrane</keyword>
<protein>
    <recommendedName>
        <fullName evidence="9">Sulfite exporter TauE/SafE family protein</fullName>
    </recommendedName>
</protein>
<keyword evidence="3 5" id="KW-1133">Transmembrane helix</keyword>
<dbReference type="Pfam" id="PF01925">
    <property type="entry name" value="TauE"/>
    <property type="match status" value="1"/>
</dbReference>
<evidence type="ECO:0000256" key="5">
    <source>
        <dbReference type="SAM" id="Phobius"/>
    </source>
</evidence>
<keyword evidence="8" id="KW-1185">Reference proteome</keyword>
<dbReference type="EMBL" id="JALLPJ020001390">
    <property type="protein sequence ID" value="KAL3766131.1"/>
    <property type="molecule type" value="Genomic_DNA"/>
</dbReference>
<evidence type="ECO:0000256" key="4">
    <source>
        <dbReference type="ARBA" id="ARBA00023136"/>
    </source>
</evidence>
<feature type="transmembrane region" description="Helical" evidence="5">
    <location>
        <begin position="339"/>
        <end position="355"/>
    </location>
</feature>
<keyword evidence="2 5" id="KW-0812">Transmembrane</keyword>
<evidence type="ECO:0000256" key="2">
    <source>
        <dbReference type="ARBA" id="ARBA00022692"/>
    </source>
</evidence>
<feature type="transmembrane region" description="Helical" evidence="5">
    <location>
        <begin position="235"/>
        <end position="253"/>
    </location>
</feature>
<dbReference type="PANTHER" id="PTHR14255:SF3">
    <property type="entry name" value="SULFITE EXPORTER TAUE_SAFE FAMILY PROTEIN 5-RELATED"/>
    <property type="match status" value="1"/>
</dbReference>
<name>A0ABD3MW12_9STRA</name>
<feature type="signal peptide" evidence="6">
    <location>
        <begin position="1"/>
        <end position="26"/>
    </location>
</feature>
<keyword evidence="6" id="KW-0732">Signal</keyword>
<dbReference type="GO" id="GO:0016020">
    <property type="term" value="C:membrane"/>
    <property type="evidence" value="ECO:0007669"/>
    <property type="project" value="UniProtKB-SubCell"/>
</dbReference>
<comment type="caution">
    <text evidence="7">The sequence shown here is derived from an EMBL/GenBank/DDBJ whole genome shotgun (WGS) entry which is preliminary data.</text>
</comment>
<feature type="transmembrane region" description="Helical" evidence="5">
    <location>
        <begin position="521"/>
        <end position="543"/>
    </location>
</feature>
<proteinExistence type="predicted"/>
<feature type="transmembrane region" description="Helical" evidence="5">
    <location>
        <begin position="208"/>
        <end position="229"/>
    </location>
</feature>
<evidence type="ECO:0000313" key="7">
    <source>
        <dbReference type="EMBL" id="KAL3766131.1"/>
    </source>
</evidence>
<evidence type="ECO:0008006" key="9">
    <source>
        <dbReference type="Google" id="ProtNLM"/>
    </source>
</evidence>
<evidence type="ECO:0000313" key="8">
    <source>
        <dbReference type="Proteomes" id="UP001530400"/>
    </source>
</evidence>
<dbReference type="InterPro" id="IPR002781">
    <property type="entry name" value="TM_pro_TauE-like"/>
</dbReference>
<feature type="chain" id="PRO_5044755646" description="Sulfite exporter TauE/SafE family protein" evidence="6">
    <location>
        <begin position="27"/>
        <end position="582"/>
    </location>
</feature>
<evidence type="ECO:0000256" key="6">
    <source>
        <dbReference type="SAM" id="SignalP"/>
    </source>
</evidence>
<comment type="subcellular location">
    <subcellularLocation>
        <location evidence="1">Membrane</location>
        <topology evidence="1">Multi-pass membrane protein</topology>
    </subcellularLocation>
</comment>
<feature type="transmembrane region" description="Helical" evidence="5">
    <location>
        <begin position="422"/>
        <end position="448"/>
    </location>
</feature>
<gene>
    <name evidence="7" type="ORF">ACHAWO_008522</name>
</gene>